<dbReference type="Proteomes" id="UP000184342">
    <property type="component" value="Unassembled WGS sequence"/>
</dbReference>
<evidence type="ECO:0000313" key="2">
    <source>
        <dbReference type="EMBL" id="SHI46234.1"/>
    </source>
</evidence>
<keyword evidence="1" id="KW-0812">Transmembrane</keyword>
<reference evidence="2 3" key="1">
    <citation type="submission" date="2016-11" db="EMBL/GenBank/DDBJ databases">
        <authorList>
            <person name="Jaros S."/>
            <person name="Januszkiewicz K."/>
            <person name="Wedrychowicz H."/>
        </authorList>
    </citation>
    <scope>NUCLEOTIDE SEQUENCE [LARGE SCALE GENOMIC DNA]</scope>
    <source>
        <strain evidence="2 3">DSM 15970</strain>
    </source>
</reference>
<keyword evidence="1" id="KW-1133">Transmembrane helix</keyword>
<dbReference type="STRING" id="1122934.SAMN02745691_00316"/>
<name>A0A1M6BBU4_9FIRM</name>
<sequence>MENLNEKEVSGYPAVSGLAIASMVLGILSIITFYTLGFGILLGILSIIFAIVSKKRTGGRLSGMAIAGITCSICGIVLGAIFCAFVLIGLAISFNGGGCTQFHEWFNSIKKY</sequence>
<feature type="transmembrane region" description="Helical" evidence="1">
    <location>
        <begin position="20"/>
        <end position="52"/>
    </location>
</feature>
<dbReference type="AlphaFoldDB" id="A0A1M6BBU4"/>
<accession>A0A1M6BBU4</accession>
<evidence type="ECO:0000313" key="3">
    <source>
        <dbReference type="Proteomes" id="UP000184342"/>
    </source>
</evidence>
<evidence type="ECO:0000256" key="1">
    <source>
        <dbReference type="SAM" id="Phobius"/>
    </source>
</evidence>
<protein>
    <recommendedName>
        <fullName evidence="4">DUF4190 domain-containing protein</fullName>
    </recommendedName>
</protein>
<feature type="transmembrane region" description="Helical" evidence="1">
    <location>
        <begin position="64"/>
        <end position="92"/>
    </location>
</feature>
<proteinExistence type="predicted"/>
<keyword evidence="1" id="KW-0472">Membrane</keyword>
<keyword evidence="3" id="KW-1185">Reference proteome</keyword>
<dbReference type="EMBL" id="FQYT01000003">
    <property type="protein sequence ID" value="SHI46234.1"/>
    <property type="molecule type" value="Genomic_DNA"/>
</dbReference>
<dbReference type="RefSeq" id="WP_073992606.1">
    <property type="nucleotide sequence ID" value="NZ_FQYT01000003.1"/>
</dbReference>
<gene>
    <name evidence="2" type="ORF">SAMN02745691_00316</name>
</gene>
<organism evidence="2 3">
    <name type="scientific">Parasporobacterium paucivorans DSM 15970</name>
    <dbReference type="NCBI Taxonomy" id="1122934"/>
    <lineage>
        <taxon>Bacteria</taxon>
        <taxon>Bacillati</taxon>
        <taxon>Bacillota</taxon>
        <taxon>Clostridia</taxon>
        <taxon>Lachnospirales</taxon>
        <taxon>Lachnospiraceae</taxon>
        <taxon>Parasporobacterium</taxon>
    </lineage>
</organism>
<evidence type="ECO:0008006" key="4">
    <source>
        <dbReference type="Google" id="ProtNLM"/>
    </source>
</evidence>